<proteinExistence type="predicted"/>
<evidence type="ECO:0000256" key="1">
    <source>
        <dbReference type="SAM" id="MobiDB-lite"/>
    </source>
</evidence>
<feature type="compositionally biased region" description="Basic and acidic residues" evidence="1">
    <location>
        <begin position="137"/>
        <end position="146"/>
    </location>
</feature>
<feature type="region of interest" description="Disordered" evidence="1">
    <location>
        <begin position="75"/>
        <end position="200"/>
    </location>
</feature>
<feature type="region of interest" description="Disordered" evidence="1">
    <location>
        <begin position="1"/>
        <end position="43"/>
    </location>
</feature>
<accession>A0AAN6N7G9</accession>
<organism evidence="2 3">
    <name type="scientific">Diplogelasinospora grovesii</name>
    <dbReference type="NCBI Taxonomy" id="303347"/>
    <lineage>
        <taxon>Eukaryota</taxon>
        <taxon>Fungi</taxon>
        <taxon>Dikarya</taxon>
        <taxon>Ascomycota</taxon>
        <taxon>Pezizomycotina</taxon>
        <taxon>Sordariomycetes</taxon>
        <taxon>Sordariomycetidae</taxon>
        <taxon>Sordariales</taxon>
        <taxon>Diplogelasinosporaceae</taxon>
        <taxon>Diplogelasinospora</taxon>
    </lineage>
</organism>
<keyword evidence="3" id="KW-1185">Reference proteome</keyword>
<sequence>MPLIMSDHQDSSDGNHQASQDTAPSSRRQQGEDSQSIIGYEDRNYTFGRVVNEASDKPLDLVGQHEVCSASDHARLPGGWIATSSRGENRGCPGADSGAINSLEVNLSTGQSEEGDPGLEYAPYASSGPGNGFQHCLESRESHAEVDSEVATTKPRSCSPHRATNRPALPLKKTRRRRWLEDDSDPYPYPLPASRHSSSA</sequence>
<dbReference type="Proteomes" id="UP001303473">
    <property type="component" value="Unassembled WGS sequence"/>
</dbReference>
<gene>
    <name evidence="2" type="ORF">QBC46DRAFT_122882</name>
</gene>
<name>A0AAN6N7G9_9PEZI</name>
<evidence type="ECO:0000313" key="3">
    <source>
        <dbReference type="Proteomes" id="UP001303473"/>
    </source>
</evidence>
<feature type="compositionally biased region" description="Polar residues" evidence="1">
    <location>
        <begin position="14"/>
        <end position="37"/>
    </location>
</feature>
<reference evidence="3" key="1">
    <citation type="journal article" date="2023" name="Mol. Phylogenet. Evol.">
        <title>Genome-scale phylogeny and comparative genomics of the fungal order Sordariales.</title>
        <authorList>
            <person name="Hensen N."/>
            <person name="Bonometti L."/>
            <person name="Westerberg I."/>
            <person name="Brannstrom I.O."/>
            <person name="Guillou S."/>
            <person name="Cros-Aarteil S."/>
            <person name="Calhoun S."/>
            <person name="Haridas S."/>
            <person name="Kuo A."/>
            <person name="Mondo S."/>
            <person name="Pangilinan J."/>
            <person name="Riley R."/>
            <person name="LaButti K."/>
            <person name="Andreopoulos B."/>
            <person name="Lipzen A."/>
            <person name="Chen C."/>
            <person name="Yan M."/>
            <person name="Daum C."/>
            <person name="Ng V."/>
            <person name="Clum A."/>
            <person name="Steindorff A."/>
            <person name="Ohm R.A."/>
            <person name="Martin F."/>
            <person name="Silar P."/>
            <person name="Natvig D.O."/>
            <person name="Lalanne C."/>
            <person name="Gautier V."/>
            <person name="Ament-Velasquez S.L."/>
            <person name="Kruys A."/>
            <person name="Hutchinson M.I."/>
            <person name="Powell A.J."/>
            <person name="Barry K."/>
            <person name="Miller A.N."/>
            <person name="Grigoriev I.V."/>
            <person name="Debuchy R."/>
            <person name="Gladieux P."/>
            <person name="Hiltunen Thoren M."/>
            <person name="Johannesson H."/>
        </authorList>
    </citation>
    <scope>NUCLEOTIDE SEQUENCE [LARGE SCALE GENOMIC DNA]</scope>
    <source>
        <strain evidence="3">CBS 340.73</strain>
    </source>
</reference>
<evidence type="ECO:0000313" key="2">
    <source>
        <dbReference type="EMBL" id="KAK3940555.1"/>
    </source>
</evidence>
<protein>
    <submittedName>
        <fullName evidence="2">Uncharacterized protein</fullName>
    </submittedName>
</protein>
<dbReference type="AlphaFoldDB" id="A0AAN6N7G9"/>
<comment type="caution">
    <text evidence="2">The sequence shown here is derived from an EMBL/GenBank/DDBJ whole genome shotgun (WGS) entry which is preliminary data.</text>
</comment>
<feature type="compositionally biased region" description="Polar residues" evidence="1">
    <location>
        <begin position="99"/>
        <end position="112"/>
    </location>
</feature>
<dbReference type="EMBL" id="MU853794">
    <property type="protein sequence ID" value="KAK3940555.1"/>
    <property type="molecule type" value="Genomic_DNA"/>
</dbReference>